<dbReference type="InterPro" id="IPR041664">
    <property type="entry name" value="AAA_16"/>
</dbReference>
<dbReference type="Pfam" id="PF13191">
    <property type="entry name" value="AAA_16"/>
    <property type="match status" value="1"/>
</dbReference>
<dbReference type="PRINTS" id="PR00038">
    <property type="entry name" value="HTHLUXR"/>
</dbReference>
<sequence>MQPPGDAASSRGGLDPARSAQAFLAAARCHPAALLVEGQAGIGKTTLGEQVVEDARRLGFRVMGTRVAQPQTALSYSALDDLLRGVGDEELDHLPPPQREALDAALLRRTAGEAMQDPRAISLAALSVVHRLARAGPVLVAIDDLQWLDASSARVVGFVLQRLDEQPVGVLATRRTGEPGDLPLDLERAMGSRRVSRVELGPMGREPFGRLLRERVGPDLPHSVVSRLHRIAEGNPFYGLQLAREVVRRGVPDPGAPLPLDPDTSALLHNRFTVLPDDVRAVLLVLGLGSRVTVDLLAAAQPDVDVEAALSRAEDEGLVVVQGGRVRFAHAIFASALSGAATPTALRAAHLRLATVLDNEEEKGRHLALSATRPDETTARALARAHRAARRRGAAAAAAELAQLAVRHTPADLVEERRSRSVVAGMLTFEAGDANRALVLLREALDSMAPGPSRAEVMVTLCEICWQDTLEIEALACEALDQPGVEDGPAASAHLMLAWVWVYRGDLQRADDEVSAARSLVTADDDVGLRSDALTIGALVDFLSGRPFLDTLEEAVALEDLGDPAGPADSTTVYSGARVTRGLALLWAGDLAGARSRLEEELDRFEALGRYVARDEVLCYLAHLECRTGRWDAARRRVEECLDIGEESGHLRGRGQNIVPRAWVNAVQGDLAAARRDALEGLELSVGFQDHLAAAGCHGVLGFAELSDGRPGEAVPHLLAVCDFLRDSGTTEPGQVPFVADALEALVAVGRLDEAEAIAADDRLVGRSACHPATAAQAVRGVAAVRAASGDLSGAADALGRVLAEGHLEALPFERARTLLVAGEVERRARRRPEARRLLQEAHDELARLGATAWAARAEDELRRVDGAAGGLGAVGPQGGRLSATEAQVAALVAEGLTNREVADRLFLSVKTVEANLSRIYRKLALRSRADLVRRLVAEAGTSGP</sequence>
<dbReference type="PANTHER" id="PTHR16305:SF35">
    <property type="entry name" value="TRANSCRIPTIONAL ACTIVATOR DOMAIN"/>
    <property type="match status" value="1"/>
</dbReference>
<dbReference type="PROSITE" id="PS00622">
    <property type="entry name" value="HTH_LUXR_1"/>
    <property type="match status" value="1"/>
</dbReference>
<organism evidence="4 5">
    <name type="scientific">Nocardioides marmoribigeumensis</name>
    <dbReference type="NCBI Taxonomy" id="433649"/>
    <lineage>
        <taxon>Bacteria</taxon>
        <taxon>Bacillati</taxon>
        <taxon>Actinomycetota</taxon>
        <taxon>Actinomycetes</taxon>
        <taxon>Propionibacteriales</taxon>
        <taxon>Nocardioidaceae</taxon>
        <taxon>Nocardioides</taxon>
    </lineage>
</organism>
<reference evidence="4 5" key="1">
    <citation type="submission" date="2023-07" db="EMBL/GenBank/DDBJ databases">
        <title>Sequencing the genomes of 1000 actinobacteria strains.</title>
        <authorList>
            <person name="Klenk H.-P."/>
        </authorList>
    </citation>
    <scope>NUCLEOTIDE SEQUENCE [LARGE SCALE GENOMIC DNA]</scope>
    <source>
        <strain evidence="4 5">DSM 19426</strain>
    </source>
</reference>
<dbReference type="RefSeq" id="WP_310301153.1">
    <property type="nucleotide sequence ID" value="NZ_BAAAPS010000008.1"/>
</dbReference>
<evidence type="ECO:0000313" key="4">
    <source>
        <dbReference type="EMBL" id="MDR7362104.1"/>
    </source>
</evidence>
<keyword evidence="2" id="KW-0067">ATP-binding</keyword>
<dbReference type="GO" id="GO:0003677">
    <property type="term" value="F:DNA binding"/>
    <property type="evidence" value="ECO:0007669"/>
    <property type="project" value="UniProtKB-KW"/>
</dbReference>
<evidence type="ECO:0000256" key="2">
    <source>
        <dbReference type="ARBA" id="ARBA00022840"/>
    </source>
</evidence>
<gene>
    <name evidence="4" type="ORF">J2S63_001657</name>
</gene>
<dbReference type="SMART" id="SM00421">
    <property type="entry name" value="HTH_LUXR"/>
    <property type="match status" value="1"/>
</dbReference>
<dbReference type="InterPro" id="IPR036388">
    <property type="entry name" value="WH-like_DNA-bd_sf"/>
</dbReference>
<keyword evidence="4" id="KW-0238">DNA-binding</keyword>
<keyword evidence="1" id="KW-0547">Nucleotide-binding</keyword>
<dbReference type="CDD" id="cd06170">
    <property type="entry name" value="LuxR_C_like"/>
    <property type="match status" value="1"/>
</dbReference>
<dbReference type="Gene3D" id="1.10.10.10">
    <property type="entry name" value="Winged helix-like DNA-binding domain superfamily/Winged helix DNA-binding domain"/>
    <property type="match status" value="1"/>
</dbReference>
<dbReference type="Pfam" id="PF00196">
    <property type="entry name" value="GerE"/>
    <property type="match status" value="1"/>
</dbReference>
<dbReference type="InterPro" id="IPR011990">
    <property type="entry name" value="TPR-like_helical_dom_sf"/>
</dbReference>
<feature type="domain" description="HTH luxR-type" evidence="3">
    <location>
        <begin position="875"/>
        <end position="940"/>
    </location>
</feature>
<protein>
    <submittedName>
        <fullName evidence="4">DNA-binding CsgD family transcriptional regulator/ADP-ribose pyrophosphatase YjhB (NUDIX family)</fullName>
    </submittedName>
</protein>
<dbReference type="PROSITE" id="PS50043">
    <property type="entry name" value="HTH_LUXR_2"/>
    <property type="match status" value="1"/>
</dbReference>
<proteinExistence type="predicted"/>
<evidence type="ECO:0000259" key="3">
    <source>
        <dbReference type="PROSITE" id="PS50043"/>
    </source>
</evidence>
<dbReference type="InterPro" id="IPR000792">
    <property type="entry name" value="Tscrpt_reg_LuxR_C"/>
</dbReference>
<evidence type="ECO:0000313" key="5">
    <source>
        <dbReference type="Proteomes" id="UP001183648"/>
    </source>
</evidence>
<comment type="caution">
    <text evidence="4">The sequence shown here is derived from an EMBL/GenBank/DDBJ whole genome shotgun (WGS) entry which is preliminary data.</text>
</comment>
<dbReference type="Gene3D" id="1.25.40.10">
    <property type="entry name" value="Tetratricopeptide repeat domain"/>
    <property type="match status" value="1"/>
</dbReference>
<dbReference type="InterPro" id="IPR016032">
    <property type="entry name" value="Sig_transdc_resp-reg_C-effctor"/>
</dbReference>
<name>A0ABU2BWS6_9ACTN</name>
<keyword evidence="5" id="KW-1185">Reference proteome</keyword>
<dbReference type="SUPFAM" id="SSF52540">
    <property type="entry name" value="P-loop containing nucleoside triphosphate hydrolases"/>
    <property type="match status" value="1"/>
</dbReference>
<evidence type="ECO:0000256" key="1">
    <source>
        <dbReference type="ARBA" id="ARBA00022741"/>
    </source>
</evidence>
<dbReference type="InterPro" id="IPR027417">
    <property type="entry name" value="P-loop_NTPase"/>
</dbReference>
<dbReference type="PANTHER" id="PTHR16305">
    <property type="entry name" value="TESTICULAR SOLUBLE ADENYLYL CYCLASE"/>
    <property type="match status" value="1"/>
</dbReference>
<dbReference type="SUPFAM" id="SSF48452">
    <property type="entry name" value="TPR-like"/>
    <property type="match status" value="1"/>
</dbReference>
<accession>A0ABU2BWS6</accession>
<dbReference type="EMBL" id="JAVDYG010000001">
    <property type="protein sequence ID" value="MDR7362104.1"/>
    <property type="molecule type" value="Genomic_DNA"/>
</dbReference>
<dbReference type="SUPFAM" id="SSF46894">
    <property type="entry name" value="C-terminal effector domain of the bipartite response regulators"/>
    <property type="match status" value="1"/>
</dbReference>
<dbReference type="Proteomes" id="UP001183648">
    <property type="component" value="Unassembled WGS sequence"/>
</dbReference>